<dbReference type="SUPFAM" id="SSF49899">
    <property type="entry name" value="Concanavalin A-like lectins/glucanases"/>
    <property type="match status" value="1"/>
</dbReference>
<gene>
    <name evidence="1" type="primary">yesU</name>
    <name evidence="1" type="ORF">PghCCS26_24370</name>
</gene>
<dbReference type="Proteomes" id="UP001285921">
    <property type="component" value="Unassembled WGS sequence"/>
</dbReference>
<name>A0ABQ6NKJ8_9BACL</name>
<sequence length="233" mass="26203">MTTATTARSMLIPAGWRMIYNNPLCSSEDVSDFRMEGDAAVTFPMGRMRLESTRDPEEGQAANLVFWCPEQFPPDFVVTWDFWPVREPGLAILFFCAAGIEGQDLFDSGLAGRSGIYDQYHHGDINAFHVSYFRRRHAEERSFHTCNLRKSYGFHLVAQGADPIPDAADAEGPYRMQLLKQGPYVQFAVNDLLLFSFKDDGTTWGPLLGKGKLGFRQMAPLIAEYGNLQVYAP</sequence>
<evidence type="ECO:0008006" key="3">
    <source>
        <dbReference type="Google" id="ProtNLM"/>
    </source>
</evidence>
<dbReference type="EMBL" id="BTCL01000007">
    <property type="protein sequence ID" value="GMK45309.1"/>
    <property type="molecule type" value="Genomic_DNA"/>
</dbReference>
<evidence type="ECO:0000313" key="1">
    <source>
        <dbReference type="EMBL" id="GMK45309.1"/>
    </source>
</evidence>
<evidence type="ECO:0000313" key="2">
    <source>
        <dbReference type="Proteomes" id="UP001285921"/>
    </source>
</evidence>
<dbReference type="Pfam" id="PF09224">
    <property type="entry name" value="DUF1961"/>
    <property type="match status" value="1"/>
</dbReference>
<dbReference type="RefSeq" id="WP_317980079.1">
    <property type="nucleotide sequence ID" value="NZ_BTCL01000007.1"/>
</dbReference>
<proteinExistence type="predicted"/>
<dbReference type="Gene3D" id="2.60.120.200">
    <property type="match status" value="1"/>
</dbReference>
<dbReference type="InterPro" id="IPR013320">
    <property type="entry name" value="ConA-like_dom_sf"/>
</dbReference>
<keyword evidence="2" id="KW-1185">Reference proteome</keyword>
<accession>A0ABQ6NKJ8</accession>
<reference evidence="1 2" key="1">
    <citation type="submission" date="2023-05" db="EMBL/GenBank/DDBJ databases">
        <title>Draft genome of Paenibacillus sp. CCS26.</title>
        <authorList>
            <person name="Akita H."/>
            <person name="Shinto Y."/>
            <person name="Kimura Z."/>
        </authorList>
    </citation>
    <scope>NUCLEOTIDE SEQUENCE [LARGE SCALE GENOMIC DNA]</scope>
    <source>
        <strain evidence="1 2">CCS26</strain>
    </source>
</reference>
<organism evidence="1 2">
    <name type="scientific">Paenibacillus glycanilyticus</name>
    <dbReference type="NCBI Taxonomy" id="126569"/>
    <lineage>
        <taxon>Bacteria</taxon>
        <taxon>Bacillati</taxon>
        <taxon>Bacillota</taxon>
        <taxon>Bacilli</taxon>
        <taxon>Bacillales</taxon>
        <taxon>Paenibacillaceae</taxon>
        <taxon>Paenibacillus</taxon>
    </lineage>
</organism>
<comment type="caution">
    <text evidence="1">The sequence shown here is derived from an EMBL/GenBank/DDBJ whole genome shotgun (WGS) entry which is preliminary data.</text>
</comment>
<protein>
    <recommendedName>
        <fullName evidence="3">DUF1961 family protein</fullName>
    </recommendedName>
</protein>
<dbReference type="InterPro" id="IPR015305">
    <property type="entry name" value="DUF1961"/>
</dbReference>